<feature type="transmembrane region" description="Helical" evidence="1">
    <location>
        <begin position="21"/>
        <end position="41"/>
    </location>
</feature>
<keyword evidence="3" id="KW-1185">Reference proteome</keyword>
<gene>
    <name evidence="2" type="ORF">IMC76_06260</name>
</gene>
<evidence type="ECO:0000256" key="1">
    <source>
        <dbReference type="SAM" id="Phobius"/>
    </source>
</evidence>
<keyword evidence="1" id="KW-1133">Transmembrane helix</keyword>
<evidence type="ECO:0000313" key="2">
    <source>
        <dbReference type="EMBL" id="QOQ86817.1"/>
    </source>
</evidence>
<dbReference type="RefSeq" id="WP_161632387.1">
    <property type="nucleotide sequence ID" value="NZ_CP053842.1"/>
</dbReference>
<reference evidence="2 3" key="1">
    <citation type="submission" date="2020-10" db="EMBL/GenBank/DDBJ databases">
        <title>Campylobacter and Helicobacter PacBio genomes.</title>
        <authorList>
            <person name="Lane C."/>
        </authorList>
    </citation>
    <scope>NUCLEOTIDE SEQUENCE [LARGE SCALE GENOMIC DNA]</scope>
    <source>
        <strain evidence="2 3">2016D-0077</strain>
    </source>
</reference>
<dbReference type="EMBL" id="CP063078">
    <property type="protein sequence ID" value="QOQ86817.1"/>
    <property type="molecule type" value="Genomic_DNA"/>
</dbReference>
<keyword evidence="1" id="KW-0812">Transmembrane</keyword>
<accession>A0A7M1LE15</accession>
<organism evidence="2 3">
    <name type="scientific">Campylobacter corcagiensis</name>
    <dbReference type="NCBI Taxonomy" id="1448857"/>
    <lineage>
        <taxon>Bacteria</taxon>
        <taxon>Pseudomonadati</taxon>
        <taxon>Campylobacterota</taxon>
        <taxon>Epsilonproteobacteria</taxon>
        <taxon>Campylobacterales</taxon>
        <taxon>Campylobacteraceae</taxon>
        <taxon>Campylobacter</taxon>
    </lineage>
</organism>
<sequence length="48" mass="5570">MLEKMEDSDIYMIFHNIIFQGLNSIMLLACISLVLESILFYNKTGDKL</sequence>
<proteinExistence type="predicted"/>
<protein>
    <submittedName>
        <fullName evidence="2">Uncharacterized protein</fullName>
    </submittedName>
</protein>
<keyword evidence="1" id="KW-0472">Membrane</keyword>
<evidence type="ECO:0000313" key="3">
    <source>
        <dbReference type="Proteomes" id="UP000594749"/>
    </source>
</evidence>
<dbReference type="PROSITE" id="PS51257">
    <property type="entry name" value="PROKAR_LIPOPROTEIN"/>
    <property type="match status" value="1"/>
</dbReference>
<dbReference type="AlphaFoldDB" id="A0A7M1LE15"/>
<dbReference type="Proteomes" id="UP000594749">
    <property type="component" value="Chromosome"/>
</dbReference>
<name>A0A7M1LE15_9BACT</name>